<feature type="region of interest" description="Disordered" evidence="2">
    <location>
        <begin position="161"/>
        <end position="191"/>
    </location>
</feature>
<dbReference type="PANTHER" id="PTHR16001:SF4">
    <property type="entry name" value="ECTO-NOX DISULFIDE-THIOL EXCHANGER 1-LIKE PROTEIN"/>
    <property type="match status" value="1"/>
</dbReference>
<feature type="region of interest" description="Disordered" evidence="2">
    <location>
        <begin position="295"/>
        <end position="370"/>
    </location>
</feature>
<dbReference type="AlphaFoldDB" id="A0A913WWJ3"/>
<keyword evidence="1" id="KW-0175">Coiled coil</keyword>
<dbReference type="GeneID" id="110234192"/>
<sequence length="499" mass="56663">MLRAKEREARHMKNDMEKPLIMYSESAASELMQSIRSTSGFHESFQTLAQWLERGECTRRTSSTFYNLLSAVHNHIKRLVKEKKEHEEIVERQKVEQEERAKLMMAQGTAIMKIFQAASKKRCWDHFSKAQRRNIDDWHQQVEKEIKISEEEQLEKREEVGMDLDDDQEHSEIKSEPTSSLVDNEETGEPMAKQAKTESEEATQAALEAQDIKFRAQNASLRALAEKNASLMGEVEGYKKEIVDLKQKFASVFQDKDLQIARLMTAVQGLQNFLQNVTLNTPEINPTDIEVEVDKESKDVSNNTGQTTVEQSSQIQQTSIEQLSSDQNEEPTENEKPPEKVEQKKAKNEGKRGPRTRRRGRKKEKQITEEEVVEEVDNKAETVTDATECSVSLTIDLANPADGDVDNLTKDVSHSQSAYNPGVVRLTSQDMTVVGLLCSYLQVCPYGATTEQVLNHIQRHVPGVTTEGLALILDGLPMIFVGDGLEFYSKTWKFKQVLT</sequence>
<dbReference type="EnsemblMetazoa" id="XM_021039550.2">
    <property type="protein sequence ID" value="XP_020895209.1"/>
    <property type="gene ID" value="LOC110234192"/>
</dbReference>
<dbReference type="RefSeq" id="XP_020895209.1">
    <property type="nucleotide sequence ID" value="XM_021039550.2"/>
</dbReference>
<dbReference type="InterPro" id="IPR038876">
    <property type="entry name" value="ENOX"/>
</dbReference>
<name>A0A913WWJ3_EXADI</name>
<feature type="compositionally biased region" description="Basic and acidic residues" evidence="2">
    <location>
        <begin position="333"/>
        <end position="352"/>
    </location>
</feature>
<dbReference type="KEGG" id="epa:110234192"/>
<evidence type="ECO:0000256" key="2">
    <source>
        <dbReference type="SAM" id="MobiDB-lite"/>
    </source>
</evidence>
<organism evidence="3 4">
    <name type="scientific">Exaiptasia diaphana</name>
    <name type="common">Tropical sea anemone</name>
    <name type="synonym">Aiptasia pulchella</name>
    <dbReference type="NCBI Taxonomy" id="2652724"/>
    <lineage>
        <taxon>Eukaryota</taxon>
        <taxon>Metazoa</taxon>
        <taxon>Cnidaria</taxon>
        <taxon>Anthozoa</taxon>
        <taxon>Hexacorallia</taxon>
        <taxon>Actiniaria</taxon>
        <taxon>Aiptasiidae</taxon>
        <taxon>Exaiptasia</taxon>
    </lineage>
</organism>
<evidence type="ECO:0000313" key="3">
    <source>
        <dbReference type="EnsemblMetazoa" id="XP_020895209.1"/>
    </source>
</evidence>
<feature type="coiled-coil region" evidence="1">
    <location>
        <begin position="221"/>
        <end position="248"/>
    </location>
</feature>
<dbReference type="Proteomes" id="UP000887567">
    <property type="component" value="Unplaced"/>
</dbReference>
<protein>
    <submittedName>
        <fullName evidence="3">Uncharacterized protein</fullName>
    </submittedName>
</protein>
<reference evidence="3" key="1">
    <citation type="submission" date="2022-11" db="UniProtKB">
        <authorList>
            <consortium name="EnsemblMetazoa"/>
        </authorList>
    </citation>
    <scope>IDENTIFICATION</scope>
</reference>
<keyword evidence="4" id="KW-1185">Reference proteome</keyword>
<feature type="compositionally biased region" description="Basic residues" evidence="2">
    <location>
        <begin position="353"/>
        <end position="364"/>
    </location>
</feature>
<dbReference type="GO" id="GO:0016491">
    <property type="term" value="F:oxidoreductase activity"/>
    <property type="evidence" value="ECO:0007669"/>
    <property type="project" value="InterPro"/>
</dbReference>
<dbReference type="PANTHER" id="PTHR16001">
    <property type="entry name" value="ECTO-NOX DISULFIDE-THIOL EXCHANGER"/>
    <property type="match status" value="1"/>
</dbReference>
<evidence type="ECO:0000256" key="1">
    <source>
        <dbReference type="SAM" id="Coils"/>
    </source>
</evidence>
<proteinExistence type="predicted"/>
<accession>A0A913WWJ3</accession>
<dbReference type="OrthoDB" id="10039782at2759"/>
<dbReference type="GO" id="GO:0007624">
    <property type="term" value="P:ultradian rhythm"/>
    <property type="evidence" value="ECO:0007669"/>
    <property type="project" value="InterPro"/>
</dbReference>
<evidence type="ECO:0000313" key="4">
    <source>
        <dbReference type="Proteomes" id="UP000887567"/>
    </source>
</evidence>
<feature type="compositionally biased region" description="Low complexity" evidence="2">
    <location>
        <begin position="306"/>
        <end position="325"/>
    </location>
</feature>
<dbReference type="GO" id="GO:0009897">
    <property type="term" value="C:external side of plasma membrane"/>
    <property type="evidence" value="ECO:0007669"/>
    <property type="project" value="InterPro"/>
</dbReference>